<evidence type="ECO:0000313" key="2">
    <source>
        <dbReference type="Proteomes" id="UP001552299"/>
    </source>
</evidence>
<protein>
    <submittedName>
        <fullName evidence="1">Uncharacterized protein</fullName>
    </submittedName>
</protein>
<proteinExistence type="predicted"/>
<dbReference type="AlphaFoldDB" id="A0ABD0U7F2"/>
<keyword evidence="2" id="KW-1185">Reference proteome</keyword>
<comment type="caution">
    <text evidence="1">The sequence shown here is derived from an EMBL/GenBank/DDBJ whole genome shotgun (WGS) entry which is preliminary data.</text>
</comment>
<dbReference type="EMBL" id="JANQDX010000017">
    <property type="protein sequence ID" value="KAL0908639.1"/>
    <property type="molecule type" value="Genomic_DNA"/>
</dbReference>
<accession>A0ABD0U7F2</accession>
<evidence type="ECO:0000313" key="1">
    <source>
        <dbReference type="EMBL" id="KAL0908639.1"/>
    </source>
</evidence>
<gene>
    <name evidence="1" type="ORF">M5K25_023144</name>
</gene>
<name>A0ABD0U7F2_DENTH</name>
<organism evidence="1 2">
    <name type="scientific">Dendrobium thyrsiflorum</name>
    <name type="common">Pinecone-like raceme dendrobium</name>
    <name type="synonym">Orchid</name>
    <dbReference type="NCBI Taxonomy" id="117978"/>
    <lineage>
        <taxon>Eukaryota</taxon>
        <taxon>Viridiplantae</taxon>
        <taxon>Streptophyta</taxon>
        <taxon>Embryophyta</taxon>
        <taxon>Tracheophyta</taxon>
        <taxon>Spermatophyta</taxon>
        <taxon>Magnoliopsida</taxon>
        <taxon>Liliopsida</taxon>
        <taxon>Asparagales</taxon>
        <taxon>Orchidaceae</taxon>
        <taxon>Epidendroideae</taxon>
        <taxon>Malaxideae</taxon>
        <taxon>Dendrobiinae</taxon>
        <taxon>Dendrobium</taxon>
    </lineage>
</organism>
<dbReference type="Proteomes" id="UP001552299">
    <property type="component" value="Unassembled WGS sequence"/>
</dbReference>
<reference evidence="1 2" key="1">
    <citation type="journal article" date="2024" name="Plant Biotechnol. J.">
        <title>Dendrobium thyrsiflorum genome and its molecular insights into genes involved in important horticultural traits.</title>
        <authorList>
            <person name="Chen B."/>
            <person name="Wang J.Y."/>
            <person name="Zheng P.J."/>
            <person name="Li K.L."/>
            <person name="Liang Y.M."/>
            <person name="Chen X.F."/>
            <person name="Zhang C."/>
            <person name="Zhao X."/>
            <person name="He X."/>
            <person name="Zhang G.Q."/>
            <person name="Liu Z.J."/>
            <person name="Xu Q."/>
        </authorList>
    </citation>
    <scope>NUCLEOTIDE SEQUENCE [LARGE SCALE GENOMIC DNA]</scope>
    <source>
        <strain evidence="1">GZMU011</strain>
    </source>
</reference>
<sequence length="84" mass="9578">MVACYFLSAMKAFATDRQQIWIYEVGGGAVFPHKLEDALDLLHSEAEYGLFQDIIERLLLSSYLEGVDIAHRHARQAHGAYDMY</sequence>